<proteinExistence type="predicted"/>
<dbReference type="SUPFAM" id="SSF52833">
    <property type="entry name" value="Thioredoxin-like"/>
    <property type="match status" value="1"/>
</dbReference>
<dbReference type="Proteomes" id="UP000199158">
    <property type="component" value="Unassembled WGS sequence"/>
</dbReference>
<dbReference type="STRING" id="474960.SAMN05216180_1857"/>
<dbReference type="EMBL" id="FOCG01000001">
    <property type="protein sequence ID" value="SEM81250.1"/>
    <property type="molecule type" value="Genomic_DNA"/>
</dbReference>
<name>A0A1H8BE75_9FIRM</name>
<dbReference type="Pfam" id="PF01257">
    <property type="entry name" value="2Fe-2S_thioredx"/>
    <property type="match status" value="1"/>
</dbReference>
<dbReference type="OrthoDB" id="9807975at2"/>
<dbReference type="Gene3D" id="3.40.30.10">
    <property type="entry name" value="Glutaredoxin"/>
    <property type="match status" value="1"/>
</dbReference>
<sequence length="89" mass="9916">MVEVSVCVGSSCHMRGSYQVIKTFTELIKRNHLEETVKLKAAFCMGHCLNGIAITVAGEPVDNVGFANAEQVFYEKIYPLVKTSEEYNK</sequence>
<dbReference type="InterPro" id="IPR036249">
    <property type="entry name" value="Thioredoxin-like_sf"/>
</dbReference>
<dbReference type="AlphaFoldDB" id="A0A1H8BE75"/>
<keyword evidence="2" id="KW-1185">Reference proteome</keyword>
<organism evidence="1 2">
    <name type="scientific">Hydrogenoanaerobacterium saccharovorans</name>
    <dbReference type="NCBI Taxonomy" id="474960"/>
    <lineage>
        <taxon>Bacteria</taxon>
        <taxon>Bacillati</taxon>
        <taxon>Bacillota</taxon>
        <taxon>Clostridia</taxon>
        <taxon>Eubacteriales</taxon>
        <taxon>Oscillospiraceae</taxon>
        <taxon>Hydrogenoanaerobacterium</taxon>
    </lineage>
</organism>
<evidence type="ECO:0000313" key="2">
    <source>
        <dbReference type="Proteomes" id="UP000199158"/>
    </source>
</evidence>
<gene>
    <name evidence="1" type="ORF">SAMN05216180_1857</name>
</gene>
<accession>A0A1H8BE75</accession>
<protein>
    <submittedName>
        <fullName evidence="1">Thioredoxin-like [2Fe-2S] ferredoxin</fullName>
    </submittedName>
</protein>
<evidence type="ECO:0000313" key="1">
    <source>
        <dbReference type="EMBL" id="SEM81250.1"/>
    </source>
</evidence>
<reference evidence="1 2" key="1">
    <citation type="submission" date="2016-10" db="EMBL/GenBank/DDBJ databases">
        <authorList>
            <person name="de Groot N.N."/>
        </authorList>
    </citation>
    <scope>NUCLEOTIDE SEQUENCE [LARGE SCALE GENOMIC DNA]</scope>
    <source>
        <strain evidence="1 2">CGMCC 1.5070</strain>
    </source>
</reference>
<dbReference type="RefSeq" id="WP_092753829.1">
    <property type="nucleotide sequence ID" value="NZ_FOCG01000001.1"/>
</dbReference>
<dbReference type="CDD" id="cd02980">
    <property type="entry name" value="TRX_Fd_family"/>
    <property type="match status" value="1"/>
</dbReference>